<keyword evidence="1" id="KW-1133">Transmembrane helix</keyword>
<protein>
    <submittedName>
        <fullName evidence="2">Uncharacterized protein</fullName>
    </submittedName>
</protein>
<dbReference type="EMBL" id="WIXP02000006">
    <property type="protein sequence ID" value="KAF6209004.1"/>
    <property type="molecule type" value="Genomic_DNA"/>
</dbReference>
<feature type="transmembrane region" description="Helical" evidence="1">
    <location>
        <begin position="200"/>
        <end position="224"/>
    </location>
</feature>
<dbReference type="Proteomes" id="UP000466442">
    <property type="component" value="Unassembled WGS sequence"/>
</dbReference>
<proteinExistence type="predicted"/>
<evidence type="ECO:0000256" key="1">
    <source>
        <dbReference type="SAM" id="Phobius"/>
    </source>
</evidence>
<accession>A0A8S9XKA8</accession>
<sequence>MKYVRGIFMENLKLRGALVGFSMFPSVTLLKWVHLISQAIIVMNLSESVSSSATTLPVDDILTRKFDIKHANTSNNIIENGLVGMNNFDMNDVQSYYGGPVEKSKHKKENRRFWGQRAARDTGRRAANAFRVGDVDMAPVEYLREDGGVIDHTTAILQMESEDRQTLIEVVGKFVYSAQNSVKLLFALQRNRMKQRVTMTLLNFVLSAWNGVVNAAGMAAMVFFPPVMS</sequence>
<evidence type="ECO:0000313" key="2">
    <source>
        <dbReference type="EMBL" id="KAF6209004.1"/>
    </source>
</evidence>
<keyword evidence="1" id="KW-0472">Membrane</keyword>
<keyword evidence="3" id="KW-1185">Reference proteome</keyword>
<reference evidence="2" key="1">
    <citation type="journal article" date="2021" name="Mol. Ecol. Resour.">
        <title>Apolygus lucorum genome provides insights into omnivorousness and mesophyll feeding.</title>
        <authorList>
            <person name="Liu Y."/>
            <person name="Liu H."/>
            <person name="Wang H."/>
            <person name="Huang T."/>
            <person name="Liu B."/>
            <person name="Yang B."/>
            <person name="Yin L."/>
            <person name="Li B."/>
            <person name="Zhang Y."/>
            <person name="Zhang S."/>
            <person name="Jiang F."/>
            <person name="Zhang X."/>
            <person name="Ren Y."/>
            <person name="Wang B."/>
            <person name="Wang S."/>
            <person name="Lu Y."/>
            <person name="Wu K."/>
            <person name="Fan W."/>
            <person name="Wang G."/>
        </authorList>
    </citation>
    <scope>NUCLEOTIDE SEQUENCE</scope>
    <source>
        <strain evidence="2">12Hb</strain>
    </source>
</reference>
<comment type="caution">
    <text evidence="2">The sequence shown here is derived from an EMBL/GenBank/DDBJ whole genome shotgun (WGS) entry which is preliminary data.</text>
</comment>
<evidence type="ECO:0000313" key="3">
    <source>
        <dbReference type="Proteomes" id="UP000466442"/>
    </source>
</evidence>
<gene>
    <name evidence="2" type="ORF">GE061_014747</name>
</gene>
<keyword evidence="1" id="KW-0812">Transmembrane</keyword>
<dbReference type="AlphaFoldDB" id="A0A8S9XKA8"/>
<name>A0A8S9XKA8_APOLU</name>
<organism evidence="2 3">
    <name type="scientific">Apolygus lucorum</name>
    <name type="common">Small green plant bug</name>
    <name type="synonym">Lygocoris lucorum</name>
    <dbReference type="NCBI Taxonomy" id="248454"/>
    <lineage>
        <taxon>Eukaryota</taxon>
        <taxon>Metazoa</taxon>
        <taxon>Ecdysozoa</taxon>
        <taxon>Arthropoda</taxon>
        <taxon>Hexapoda</taxon>
        <taxon>Insecta</taxon>
        <taxon>Pterygota</taxon>
        <taxon>Neoptera</taxon>
        <taxon>Paraneoptera</taxon>
        <taxon>Hemiptera</taxon>
        <taxon>Heteroptera</taxon>
        <taxon>Panheteroptera</taxon>
        <taxon>Cimicomorpha</taxon>
        <taxon>Miridae</taxon>
        <taxon>Mirini</taxon>
        <taxon>Apolygus</taxon>
    </lineage>
</organism>